<feature type="region of interest" description="Disordered" evidence="1">
    <location>
        <begin position="146"/>
        <end position="195"/>
    </location>
</feature>
<gene>
    <name evidence="2" type="ORF">MNBD_BACTEROID03-2018</name>
</gene>
<reference evidence="2" key="1">
    <citation type="submission" date="2018-06" db="EMBL/GenBank/DDBJ databases">
        <authorList>
            <person name="Zhirakovskaya E."/>
        </authorList>
    </citation>
    <scope>NUCLEOTIDE SEQUENCE</scope>
</reference>
<evidence type="ECO:0000313" key="2">
    <source>
        <dbReference type="EMBL" id="VAW18002.1"/>
    </source>
</evidence>
<accession>A0A3B0TU90</accession>
<dbReference type="Pfam" id="PF14092">
    <property type="entry name" value="DUF4270"/>
    <property type="match status" value="1"/>
</dbReference>
<dbReference type="EMBL" id="UOEL01000147">
    <property type="protein sequence ID" value="VAW18002.1"/>
    <property type="molecule type" value="Genomic_DNA"/>
</dbReference>
<proteinExistence type="predicted"/>
<evidence type="ECO:0000256" key="1">
    <source>
        <dbReference type="SAM" id="MobiDB-lite"/>
    </source>
</evidence>
<dbReference type="Gene3D" id="4.10.1080.10">
    <property type="entry name" value="TSP type-3 repeat"/>
    <property type="match status" value="1"/>
</dbReference>
<feature type="region of interest" description="Disordered" evidence="1">
    <location>
        <begin position="94"/>
        <end position="120"/>
    </location>
</feature>
<feature type="compositionally biased region" description="Acidic residues" evidence="1">
    <location>
        <begin position="146"/>
        <end position="166"/>
    </location>
</feature>
<feature type="compositionally biased region" description="Acidic residues" evidence="1">
    <location>
        <begin position="109"/>
        <end position="119"/>
    </location>
</feature>
<dbReference type="InterPro" id="IPR025366">
    <property type="entry name" value="DUF4270"/>
</dbReference>
<dbReference type="InterPro" id="IPR028974">
    <property type="entry name" value="TSP_type-3_rpt"/>
</dbReference>
<name>A0A3B0TU90_9ZZZZ</name>
<dbReference type="PROSITE" id="PS51257">
    <property type="entry name" value="PROKAR_LIPOPROTEIN"/>
    <property type="match status" value="1"/>
</dbReference>
<dbReference type="GO" id="GO:0005509">
    <property type="term" value="F:calcium ion binding"/>
    <property type="evidence" value="ECO:0007669"/>
    <property type="project" value="InterPro"/>
</dbReference>
<evidence type="ECO:0008006" key="3">
    <source>
        <dbReference type="Google" id="ProtNLM"/>
    </source>
</evidence>
<dbReference type="AlphaFoldDB" id="A0A3B0TU90"/>
<organism evidence="2">
    <name type="scientific">hydrothermal vent metagenome</name>
    <dbReference type="NCBI Taxonomy" id="652676"/>
    <lineage>
        <taxon>unclassified sequences</taxon>
        <taxon>metagenomes</taxon>
        <taxon>ecological metagenomes</taxon>
    </lineage>
</organism>
<protein>
    <recommendedName>
        <fullName evidence="3">DUF4270 domain-containing protein</fullName>
    </recommendedName>
</protein>
<sequence>MSFLNRFKFPALAGILLVMALFSCEQDLTTIGAGVIGGEPFTTGKEVYDVFAFNKKVVAVRTNKLPLYQLGVFNDPVYGKTEARITSQLLLPQDNPTFGKFSQQKEDNPDSDEPAEIQENETVVDVYLYIPYLTKTAAQRDADLDGVDDEFDLDPADSNSDSDGDGVTDNQEKANGTDPLNVDSDGDGINDGIDTATKKNTFAKRVELDSIYGDRKTAFNLKIERSTFFLRNLDPNTNFQEAQEYFSDQRFSPAFVSEVFLDSMITIDDHEILFKIEEDDPDTPNIDEKGTVESRIDPGIRVKLNEAGKTYFEENLLKNEGRSELISHANFTEFMRGIHLSITPNSGDDHYFLFNLQQATLTIKYKYDSIDTSNDNAKEELEKDFVLSLLRSNTNGSISGNAVNTFINDALPPEIANSFDTPENNASRIYLKGGAGSFAEIKLFDKENGRDAINQIKANNWIVNEANLTFYIDRETLDASSSGSILDEEGKLIEVPRLYLYNAETNKPLFNQQLDAISTSSSLESFPLYDGILEKNSDLGVKYSIKITSYINDMIVRDSTNATLGLTITSDIRSIGAVNAMLASEEKDIPIISTISPLGTVLFGSDVTSENERKKLKLEIFYTKAN</sequence>